<dbReference type="AlphaFoldDB" id="A0A8J2MRF3"/>
<dbReference type="EMBL" id="CAKAEH010001548">
    <property type="protein sequence ID" value="CAG9537459.1"/>
    <property type="molecule type" value="Genomic_DNA"/>
</dbReference>
<protein>
    <submittedName>
        <fullName evidence="2">Uncharacterized protein</fullName>
    </submittedName>
</protein>
<evidence type="ECO:0000256" key="1">
    <source>
        <dbReference type="SAM" id="MobiDB-lite"/>
    </source>
</evidence>
<gene>
    <name evidence="2" type="ORF">CJOHNSTONI_LOCUS7271</name>
</gene>
<name>A0A8J2MRF3_9BILA</name>
<feature type="compositionally biased region" description="Acidic residues" evidence="1">
    <location>
        <begin position="118"/>
        <end position="130"/>
    </location>
</feature>
<feature type="compositionally biased region" description="Polar residues" evidence="1">
    <location>
        <begin position="34"/>
        <end position="43"/>
    </location>
</feature>
<evidence type="ECO:0000313" key="3">
    <source>
        <dbReference type="Proteomes" id="UP000746747"/>
    </source>
</evidence>
<feature type="compositionally biased region" description="Polar residues" evidence="1">
    <location>
        <begin position="137"/>
        <end position="149"/>
    </location>
</feature>
<feature type="region of interest" description="Disordered" evidence="1">
    <location>
        <begin position="32"/>
        <end position="149"/>
    </location>
</feature>
<feature type="compositionally biased region" description="Basic and acidic residues" evidence="1">
    <location>
        <begin position="87"/>
        <end position="117"/>
    </location>
</feature>
<dbReference type="Proteomes" id="UP000746747">
    <property type="component" value="Unassembled WGS sequence"/>
</dbReference>
<proteinExistence type="predicted"/>
<comment type="caution">
    <text evidence="2">The sequence shown here is derived from an EMBL/GenBank/DDBJ whole genome shotgun (WGS) entry which is preliminary data.</text>
</comment>
<organism evidence="2 3">
    <name type="scientific">Cercopithifilaria johnstoni</name>
    <dbReference type="NCBI Taxonomy" id="2874296"/>
    <lineage>
        <taxon>Eukaryota</taxon>
        <taxon>Metazoa</taxon>
        <taxon>Ecdysozoa</taxon>
        <taxon>Nematoda</taxon>
        <taxon>Chromadorea</taxon>
        <taxon>Rhabditida</taxon>
        <taxon>Spirurina</taxon>
        <taxon>Spiruromorpha</taxon>
        <taxon>Filarioidea</taxon>
        <taxon>Onchocercidae</taxon>
        <taxon>Cercopithifilaria</taxon>
    </lineage>
</organism>
<evidence type="ECO:0000313" key="2">
    <source>
        <dbReference type="EMBL" id="CAG9537459.1"/>
    </source>
</evidence>
<sequence>MHRSSFVVRVLIGTNFRQRFRPRQNLCRHPQYIQGHTQPTQLSKEGISSAKDGKKNLLQRIKDMKDTKDGQVQYEQYKSAKRRKKPTNKEIKLEIAETQRRNQTEKKLKEDKMAKEEKEEEEEEEEEEDDTMKGIASLQQDPNIVSTEE</sequence>
<reference evidence="2" key="1">
    <citation type="submission" date="2021-09" db="EMBL/GenBank/DDBJ databases">
        <authorList>
            <consortium name="Pathogen Informatics"/>
        </authorList>
    </citation>
    <scope>NUCLEOTIDE SEQUENCE</scope>
</reference>
<accession>A0A8J2MRF3</accession>
<dbReference type="OrthoDB" id="5870032at2759"/>
<keyword evidence="3" id="KW-1185">Reference proteome</keyword>
<feature type="compositionally biased region" description="Basic and acidic residues" evidence="1">
    <location>
        <begin position="51"/>
        <end position="69"/>
    </location>
</feature>